<accession>A0A0F9BU05</accession>
<reference evidence="1" key="1">
    <citation type="journal article" date="2015" name="Nature">
        <title>Complex archaea that bridge the gap between prokaryotes and eukaryotes.</title>
        <authorList>
            <person name="Spang A."/>
            <person name="Saw J.H."/>
            <person name="Jorgensen S.L."/>
            <person name="Zaremba-Niedzwiedzka K."/>
            <person name="Martijn J."/>
            <person name="Lind A.E."/>
            <person name="van Eijk R."/>
            <person name="Schleper C."/>
            <person name="Guy L."/>
            <person name="Ettema T.J."/>
        </authorList>
    </citation>
    <scope>NUCLEOTIDE SEQUENCE</scope>
</reference>
<gene>
    <name evidence="1" type="ORF">LCGC14_2405620</name>
</gene>
<dbReference type="AlphaFoldDB" id="A0A0F9BU05"/>
<dbReference type="EMBL" id="LAZR01036224">
    <property type="protein sequence ID" value="KKL25410.1"/>
    <property type="molecule type" value="Genomic_DNA"/>
</dbReference>
<protein>
    <submittedName>
        <fullName evidence="1">Uncharacterized protein</fullName>
    </submittedName>
</protein>
<name>A0A0F9BU05_9ZZZZ</name>
<comment type="caution">
    <text evidence="1">The sequence shown here is derived from an EMBL/GenBank/DDBJ whole genome shotgun (WGS) entry which is preliminary data.</text>
</comment>
<evidence type="ECO:0000313" key="1">
    <source>
        <dbReference type="EMBL" id="KKL25410.1"/>
    </source>
</evidence>
<sequence>MPEIRPLIKMGRYSLVFVLPKSWLKYIKSKLGFEPKEVMCIEHGDDLIVRAVVPSKKKGAKE</sequence>
<proteinExistence type="predicted"/>
<organism evidence="1">
    <name type="scientific">marine sediment metagenome</name>
    <dbReference type="NCBI Taxonomy" id="412755"/>
    <lineage>
        <taxon>unclassified sequences</taxon>
        <taxon>metagenomes</taxon>
        <taxon>ecological metagenomes</taxon>
    </lineage>
</organism>